<evidence type="ECO:0000313" key="2">
    <source>
        <dbReference type="Proteomes" id="UP000176723"/>
    </source>
</evidence>
<dbReference type="AlphaFoldDB" id="A0A1G1W2R2"/>
<dbReference type="Pfam" id="PF02585">
    <property type="entry name" value="PIG-L"/>
    <property type="match status" value="1"/>
</dbReference>
<dbReference type="STRING" id="1797593.A3A65_02905"/>
<organism evidence="1 2">
    <name type="scientific">Candidatus Chisholmbacteria bacterium RIFCSPLOWO2_01_FULL_49_14</name>
    <dbReference type="NCBI Taxonomy" id="1797593"/>
    <lineage>
        <taxon>Bacteria</taxon>
        <taxon>Candidatus Chisholmiibacteriota</taxon>
    </lineage>
</organism>
<accession>A0A1G1W2R2</accession>
<reference evidence="1 2" key="1">
    <citation type="journal article" date="2016" name="Nat. Commun.">
        <title>Thousands of microbial genomes shed light on interconnected biogeochemical processes in an aquifer system.</title>
        <authorList>
            <person name="Anantharaman K."/>
            <person name="Brown C.T."/>
            <person name="Hug L.A."/>
            <person name="Sharon I."/>
            <person name="Castelle C.J."/>
            <person name="Probst A.J."/>
            <person name="Thomas B.C."/>
            <person name="Singh A."/>
            <person name="Wilkins M.J."/>
            <person name="Karaoz U."/>
            <person name="Brodie E.L."/>
            <person name="Williams K.H."/>
            <person name="Hubbard S.S."/>
            <person name="Banfield J.F."/>
        </authorList>
    </citation>
    <scope>NUCLEOTIDE SEQUENCE [LARGE SCALE GENOMIC DNA]</scope>
</reference>
<sequence length="221" mass="25253">MNILIAVAHPDDEVIGVGGTIVKHVRQRHIVHVCFFTEGATARGGSIKKQLACARKACQSLGVDHTHFFGYRDQRLDTYPLLDLNRKLESLVKKIRPEIIYTHFYGDLNMDHRMVFDSSMIASRPLRSTVKNIFCFETLSSTEWDAPGRFPFTPNVYENIEDYFDKKVEAFRLYAQTPSNEVEKFPHPRSIEGLATLAKKRGSEAGFLKAEAFMLIRQLND</sequence>
<evidence type="ECO:0008006" key="3">
    <source>
        <dbReference type="Google" id="ProtNLM"/>
    </source>
</evidence>
<dbReference type="InterPro" id="IPR003737">
    <property type="entry name" value="GlcNAc_PI_deacetylase-related"/>
</dbReference>
<dbReference type="SUPFAM" id="SSF102588">
    <property type="entry name" value="LmbE-like"/>
    <property type="match status" value="1"/>
</dbReference>
<dbReference type="PANTHER" id="PTHR12993">
    <property type="entry name" value="N-ACETYLGLUCOSAMINYL-PHOSPHATIDYLINOSITOL DE-N-ACETYLASE-RELATED"/>
    <property type="match status" value="1"/>
</dbReference>
<protein>
    <recommendedName>
        <fullName evidence="3">GlcNAc-PI de-N-acetylase</fullName>
    </recommendedName>
</protein>
<name>A0A1G1W2R2_9BACT</name>
<comment type="caution">
    <text evidence="1">The sequence shown here is derived from an EMBL/GenBank/DDBJ whole genome shotgun (WGS) entry which is preliminary data.</text>
</comment>
<dbReference type="EMBL" id="MHCL01000007">
    <property type="protein sequence ID" value="OGY21969.1"/>
    <property type="molecule type" value="Genomic_DNA"/>
</dbReference>
<proteinExistence type="predicted"/>
<dbReference type="Gene3D" id="3.40.50.10320">
    <property type="entry name" value="LmbE-like"/>
    <property type="match status" value="1"/>
</dbReference>
<dbReference type="PANTHER" id="PTHR12993:SF11">
    <property type="entry name" value="N-ACETYLGLUCOSAMINYL-PHOSPHATIDYLINOSITOL DE-N-ACETYLASE"/>
    <property type="match status" value="1"/>
</dbReference>
<dbReference type="Proteomes" id="UP000176723">
    <property type="component" value="Unassembled WGS sequence"/>
</dbReference>
<gene>
    <name evidence="1" type="ORF">A3A65_02905</name>
</gene>
<dbReference type="GO" id="GO:0016811">
    <property type="term" value="F:hydrolase activity, acting on carbon-nitrogen (but not peptide) bonds, in linear amides"/>
    <property type="evidence" value="ECO:0007669"/>
    <property type="project" value="TreeGrafter"/>
</dbReference>
<dbReference type="InterPro" id="IPR024078">
    <property type="entry name" value="LmbE-like_dom_sf"/>
</dbReference>
<evidence type="ECO:0000313" key="1">
    <source>
        <dbReference type="EMBL" id="OGY21969.1"/>
    </source>
</evidence>